<dbReference type="Gene3D" id="3.40.50.720">
    <property type="entry name" value="NAD(P)-binding Rossmann-like Domain"/>
    <property type="match status" value="1"/>
</dbReference>
<reference evidence="3 4" key="1">
    <citation type="submission" date="2024-09" db="EMBL/GenBank/DDBJ databases">
        <authorList>
            <person name="Sun Q."/>
            <person name="Mori K."/>
        </authorList>
    </citation>
    <scope>NUCLEOTIDE SEQUENCE [LARGE SCALE GENOMIC DNA]</scope>
    <source>
        <strain evidence="3 4">KCTC 23076</strain>
    </source>
</reference>
<organism evidence="3 4">
    <name type="scientific">Lysobacter korlensis</name>
    <dbReference type="NCBI Taxonomy" id="553636"/>
    <lineage>
        <taxon>Bacteria</taxon>
        <taxon>Pseudomonadati</taxon>
        <taxon>Pseudomonadota</taxon>
        <taxon>Gammaproteobacteria</taxon>
        <taxon>Lysobacterales</taxon>
        <taxon>Lysobacteraceae</taxon>
        <taxon>Lysobacter</taxon>
    </lineage>
</organism>
<comment type="caution">
    <text evidence="3">The sequence shown here is derived from an EMBL/GenBank/DDBJ whole genome shotgun (WGS) entry which is preliminary data.</text>
</comment>
<feature type="domain" description="GFO/IDH/MocA-like oxidoreductase" evidence="2">
    <location>
        <begin position="133"/>
        <end position="260"/>
    </location>
</feature>
<accession>A0ABV6RT31</accession>
<dbReference type="InterPro" id="IPR055170">
    <property type="entry name" value="GFO_IDH_MocA-like_dom"/>
</dbReference>
<dbReference type="Gene3D" id="3.30.360.10">
    <property type="entry name" value="Dihydrodipicolinate Reductase, domain 2"/>
    <property type="match status" value="1"/>
</dbReference>
<evidence type="ECO:0000313" key="3">
    <source>
        <dbReference type="EMBL" id="MFC0680130.1"/>
    </source>
</evidence>
<feature type="domain" description="Gfo/Idh/MocA-like oxidoreductase N-terminal" evidence="1">
    <location>
        <begin position="7"/>
        <end position="120"/>
    </location>
</feature>
<dbReference type="InterPro" id="IPR036291">
    <property type="entry name" value="NAD(P)-bd_dom_sf"/>
</dbReference>
<dbReference type="RefSeq" id="WP_386671596.1">
    <property type="nucleotide sequence ID" value="NZ_JBHLTG010000005.1"/>
</dbReference>
<protein>
    <submittedName>
        <fullName evidence="3">Gfo/Idh/MocA family protein</fullName>
    </submittedName>
</protein>
<evidence type="ECO:0000259" key="1">
    <source>
        <dbReference type="Pfam" id="PF01408"/>
    </source>
</evidence>
<dbReference type="InterPro" id="IPR000683">
    <property type="entry name" value="Gfo/Idh/MocA-like_OxRdtase_N"/>
</dbReference>
<dbReference type="Pfam" id="PF22725">
    <property type="entry name" value="GFO_IDH_MocA_C3"/>
    <property type="match status" value="1"/>
</dbReference>
<dbReference type="EMBL" id="JBHLTG010000005">
    <property type="protein sequence ID" value="MFC0680130.1"/>
    <property type="molecule type" value="Genomic_DNA"/>
</dbReference>
<dbReference type="Proteomes" id="UP001589896">
    <property type="component" value="Unassembled WGS sequence"/>
</dbReference>
<evidence type="ECO:0000259" key="2">
    <source>
        <dbReference type="Pfam" id="PF22725"/>
    </source>
</evidence>
<keyword evidence="4" id="KW-1185">Reference proteome</keyword>
<dbReference type="PANTHER" id="PTHR43377">
    <property type="entry name" value="BILIVERDIN REDUCTASE A"/>
    <property type="match status" value="1"/>
</dbReference>
<dbReference type="InterPro" id="IPR051450">
    <property type="entry name" value="Gfo/Idh/MocA_Oxidoreductases"/>
</dbReference>
<evidence type="ECO:0000313" key="4">
    <source>
        <dbReference type="Proteomes" id="UP001589896"/>
    </source>
</evidence>
<dbReference type="SUPFAM" id="SSF55347">
    <property type="entry name" value="Glyceraldehyde-3-phosphate dehydrogenase-like, C-terminal domain"/>
    <property type="match status" value="1"/>
</dbReference>
<dbReference type="PANTHER" id="PTHR43377:SF1">
    <property type="entry name" value="BILIVERDIN REDUCTASE A"/>
    <property type="match status" value="1"/>
</dbReference>
<dbReference type="Pfam" id="PF01408">
    <property type="entry name" value="GFO_IDH_MocA"/>
    <property type="match status" value="1"/>
</dbReference>
<sequence length="356" mass="38014">MLDTPTRIVFLGAGNIAGPYAESIARHPELSLVGVFDVDPDKADQLAAAQGCTAFRDLDELAAASPDLVVNLTSAPYHFPTTRELISRGLTVFSEKPLALEPTEAAELVDAAAESGLRLACAPSLWLGAAQQAAAREVLSGRIGRVGLVKAEVNQGRIETWHPSPDSFYRVGPVVDAGVYPITYLTAVLGPIREITAISAMSVPERITLTGERFTPGRDDTWVVSAVFESGALLALTCNFFVNSKTQPRTVTFHGDRGSVVLDDWFMPGAGVRAAEYGEPLTELRSADDTAVVDWSLGVLDLASAIRNDRPHRTSAEHARHVVDVLDAIALSAFDGRRVHVESGFPSPFPTTSANA</sequence>
<name>A0ABV6RT31_9GAMM</name>
<gene>
    <name evidence="3" type="ORF">ACFFGH_20025</name>
</gene>
<proteinExistence type="predicted"/>
<dbReference type="SUPFAM" id="SSF51735">
    <property type="entry name" value="NAD(P)-binding Rossmann-fold domains"/>
    <property type="match status" value="1"/>
</dbReference>